<organism evidence="2 3">
    <name type="scientific">Alternaria dauci</name>
    <dbReference type="NCBI Taxonomy" id="48095"/>
    <lineage>
        <taxon>Eukaryota</taxon>
        <taxon>Fungi</taxon>
        <taxon>Dikarya</taxon>
        <taxon>Ascomycota</taxon>
        <taxon>Pezizomycotina</taxon>
        <taxon>Dothideomycetes</taxon>
        <taxon>Pleosporomycetidae</taxon>
        <taxon>Pleosporales</taxon>
        <taxon>Pleosporineae</taxon>
        <taxon>Pleosporaceae</taxon>
        <taxon>Alternaria</taxon>
        <taxon>Alternaria sect. Porri</taxon>
    </lineage>
</organism>
<protein>
    <submittedName>
        <fullName evidence="2">Uncharacterized protein</fullName>
    </submittedName>
</protein>
<feature type="region of interest" description="Disordered" evidence="1">
    <location>
        <begin position="357"/>
        <end position="385"/>
    </location>
</feature>
<proteinExistence type="predicted"/>
<feature type="region of interest" description="Disordered" evidence="1">
    <location>
        <begin position="629"/>
        <end position="695"/>
    </location>
</feature>
<sequence>MLFFEFVSGLDQSFHIRSEATQDHYRHVVEDLDRLTAMFTYADEQQDEAVKKEEKKQKRIQQMELAFSIITAVFQLFSTGANILNYRPGTLTPMINKFPKAQSLANRWQRSLSTVNKEFPGIPSLAKFASRRKPGDGLLLEKSIENSQKLWTIGSGAWLGTQALTKEVVKAINHKKDLHGFEKTLDAVRAALVELDTFAVDEALEGVALLSLGFKTHNGHDIVDLFEKDFFFGANVYFRGWVQFVVGMKVYGVVTNALWRTEGVYIVESLAPSGKNCDHDDRGPRSNRVCLEERPERSYWFYAMSNYDDKKIRSPPGWEYYTSENGFHGLYETDVVRSALWRAEVWYPHRDKEKELGCRDPTAVEPPDVWGQGVNTTDPSDVNATDDRAPGQIPHLLDYGNAPDAFDIPICRSWLGQAISNVNSTKNNNAPCQCDGPNSTDAASWDQPTNWTFAYTKKFIKDGDLHNFDNFGKKCKSCNKLDTSWKALLKLDEKERPPKHMKKAWNGGCKAKPHKSHPTGKPQLSDPPQTNSSSSSTPHACTPTPTREPIVQATSQLLAHETRYPKNTPKNITRHGACNGPYCIVDTVYVIHEHNYGYNVDSSVRPSEFGCYAGDNWCVEQSAHDMCEYPDEEEVPDEDEEEEEEVGEDEDEYADFIQDDKPQNGTATGDKGPDSVSPGGETGATPTPEKDENTKKFEEELKLTNWRRNCICGGNGTAGQHGISCFDKGGTSRTTTIKGRMKQTHTPGKSATDAAANASGGGATPTTPTPIRIKTVYETMKRDVTLQSVQELPSLAVTTVTPVFLPSSFASLASPSSVTIG</sequence>
<evidence type="ECO:0000256" key="1">
    <source>
        <dbReference type="SAM" id="MobiDB-lite"/>
    </source>
</evidence>
<feature type="compositionally biased region" description="Low complexity" evidence="1">
    <location>
        <begin position="751"/>
        <end position="769"/>
    </location>
</feature>
<dbReference type="RefSeq" id="XP_069307807.1">
    <property type="nucleotide sequence ID" value="XM_069449967.1"/>
</dbReference>
<accession>A0ABR3UL67</accession>
<dbReference type="GeneID" id="96084151"/>
<dbReference type="EMBL" id="JBHGVX010000003">
    <property type="protein sequence ID" value="KAL1797223.1"/>
    <property type="molecule type" value="Genomic_DNA"/>
</dbReference>
<gene>
    <name evidence="2" type="ORF">ACET3X_003829</name>
</gene>
<evidence type="ECO:0000313" key="3">
    <source>
        <dbReference type="Proteomes" id="UP001578633"/>
    </source>
</evidence>
<comment type="caution">
    <text evidence="2">The sequence shown here is derived from an EMBL/GenBank/DDBJ whole genome shotgun (WGS) entry which is preliminary data.</text>
</comment>
<feature type="compositionally biased region" description="Polar residues" evidence="1">
    <location>
        <begin position="373"/>
        <end position="383"/>
    </location>
</feature>
<reference evidence="2 3" key="1">
    <citation type="submission" date="2024-09" db="EMBL/GenBank/DDBJ databases">
        <title>T2T genomes of carrot and Alternaria dauci and their utility for understanding host-pathogen interaction during carrot leaf blight disease.</title>
        <authorList>
            <person name="Liu W."/>
            <person name="Xu S."/>
            <person name="Ou C."/>
            <person name="Liu X."/>
            <person name="Zhuang F."/>
            <person name="Deng X.W."/>
        </authorList>
    </citation>
    <scope>NUCLEOTIDE SEQUENCE [LARGE SCALE GENOMIC DNA]</scope>
    <source>
        <strain evidence="2 3">A2016</strain>
    </source>
</reference>
<feature type="compositionally biased region" description="Low complexity" evidence="1">
    <location>
        <begin position="527"/>
        <end position="545"/>
    </location>
</feature>
<name>A0ABR3UL67_9PLEO</name>
<feature type="region of interest" description="Disordered" evidence="1">
    <location>
        <begin position="739"/>
        <end position="769"/>
    </location>
</feature>
<dbReference type="Proteomes" id="UP001578633">
    <property type="component" value="Chromosome 3"/>
</dbReference>
<keyword evidence="3" id="KW-1185">Reference proteome</keyword>
<feature type="compositionally biased region" description="Acidic residues" evidence="1">
    <location>
        <begin position="629"/>
        <end position="654"/>
    </location>
</feature>
<feature type="region of interest" description="Disordered" evidence="1">
    <location>
        <begin position="492"/>
        <end position="546"/>
    </location>
</feature>
<evidence type="ECO:0000313" key="2">
    <source>
        <dbReference type="EMBL" id="KAL1797223.1"/>
    </source>
</evidence>